<dbReference type="RefSeq" id="WP_277275551.1">
    <property type="nucleotide sequence ID" value="NZ_JAROCY010000003.1"/>
</dbReference>
<feature type="compositionally biased region" description="Pro residues" evidence="1">
    <location>
        <begin position="100"/>
        <end position="122"/>
    </location>
</feature>
<reference evidence="3 4" key="1">
    <citation type="submission" date="2023-03" db="EMBL/GenBank/DDBJ databases">
        <title>Novosphingobium cyanobacteriorum sp. nov., isolated from a eutrophic reservoir during the Microcystis bloom period.</title>
        <authorList>
            <person name="Kang M."/>
            <person name="Le V."/>
            <person name="Ko S.-R."/>
            <person name="Lee S.-A."/>
            <person name="Ahn C.-Y."/>
        </authorList>
    </citation>
    <scope>NUCLEOTIDE SEQUENCE [LARGE SCALE GENOMIC DNA]</scope>
    <source>
        <strain evidence="3 4">HBC54</strain>
    </source>
</reference>
<organism evidence="3 4">
    <name type="scientific">Novosphingobium cyanobacteriorum</name>
    <dbReference type="NCBI Taxonomy" id="3024215"/>
    <lineage>
        <taxon>Bacteria</taxon>
        <taxon>Pseudomonadati</taxon>
        <taxon>Pseudomonadota</taxon>
        <taxon>Alphaproteobacteria</taxon>
        <taxon>Sphingomonadales</taxon>
        <taxon>Sphingomonadaceae</taxon>
        <taxon>Novosphingobium</taxon>
    </lineage>
</organism>
<proteinExistence type="predicted"/>
<keyword evidence="2" id="KW-0472">Membrane</keyword>
<feature type="compositionally biased region" description="Low complexity" evidence="1">
    <location>
        <begin position="26"/>
        <end position="70"/>
    </location>
</feature>
<sequence>MAAPAIAPAQSASTYQLPPASPTPTPRAAGPVDDGAPAPVATASPTPTIVIPTPTVAPSASPRPRATRAPAPVPTPPSATPAATPSPTLPAAAPTLAAPSVPPEPVAAPSAETPPPAATPLAPPTDTNWLPYAAIGAVLALIVFGIWAWLRRRREARDLPEPAPIPVVPAVPREKPEPAAQRAPEPTAPPPAPQPAPQPLPAPAFRPAPTDPLVFTLEATRLSATLVAATLAYRLVASNHGAAPLSDIAISGDMTSAHASRPTDELFALTGPELPPLHSIDSLAPGESITLGGEIRLPLSAILPIRHGEAQLFVPLARFDGWASATGGGAVHTRSVFLIGQEGDAGDRLQPFRIDLGPRVWSPVGQKALPVPVT</sequence>
<protein>
    <submittedName>
        <fullName evidence="3">Uncharacterized protein</fullName>
    </submittedName>
</protein>
<evidence type="ECO:0000256" key="2">
    <source>
        <dbReference type="SAM" id="Phobius"/>
    </source>
</evidence>
<gene>
    <name evidence="3" type="ORF">POM99_04195</name>
</gene>
<keyword evidence="4" id="KW-1185">Reference proteome</keyword>
<feature type="region of interest" description="Disordered" evidence="1">
    <location>
        <begin position="161"/>
        <end position="207"/>
    </location>
</feature>
<evidence type="ECO:0000313" key="4">
    <source>
        <dbReference type="Proteomes" id="UP001222770"/>
    </source>
</evidence>
<dbReference type="EMBL" id="JAROCY010000003">
    <property type="protein sequence ID" value="MDF8332392.1"/>
    <property type="molecule type" value="Genomic_DNA"/>
</dbReference>
<feature type="compositionally biased region" description="Low complexity" evidence="1">
    <location>
        <begin position="80"/>
        <end position="99"/>
    </location>
</feature>
<evidence type="ECO:0000256" key="1">
    <source>
        <dbReference type="SAM" id="MobiDB-lite"/>
    </source>
</evidence>
<evidence type="ECO:0000313" key="3">
    <source>
        <dbReference type="EMBL" id="MDF8332392.1"/>
    </source>
</evidence>
<feature type="transmembrane region" description="Helical" evidence="2">
    <location>
        <begin position="129"/>
        <end position="150"/>
    </location>
</feature>
<keyword evidence="2" id="KW-0812">Transmembrane</keyword>
<name>A0ABT6CEN9_9SPHN</name>
<feature type="region of interest" description="Disordered" evidence="1">
    <location>
        <begin position="1"/>
        <end position="122"/>
    </location>
</feature>
<dbReference type="PRINTS" id="PR01217">
    <property type="entry name" value="PRICHEXTENSN"/>
</dbReference>
<comment type="caution">
    <text evidence="3">The sequence shown here is derived from an EMBL/GenBank/DDBJ whole genome shotgun (WGS) entry which is preliminary data.</text>
</comment>
<feature type="compositionally biased region" description="Low complexity" evidence="1">
    <location>
        <begin position="1"/>
        <end position="13"/>
    </location>
</feature>
<accession>A0ABT6CEN9</accession>
<keyword evidence="2" id="KW-1133">Transmembrane helix</keyword>
<dbReference type="Proteomes" id="UP001222770">
    <property type="component" value="Unassembled WGS sequence"/>
</dbReference>
<feature type="compositionally biased region" description="Pro residues" evidence="1">
    <location>
        <begin position="186"/>
        <end position="207"/>
    </location>
</feature>